<gene>
    <name evidence="2" type="ORF">MAA8898_04600</name>
</gene>
<dbReference type="EMBL" id="FXYF01000019">
    <property type="protein sequence ID" value="SMX50097.1"/>
    <property type="molecule type" value="Genomic_DNA"/>
</dbReference>
<evidence type="ECO:0000256" key="1">
    <source>
        <dbReference type="SAM" id="Phobius"/>
    </source>
</evidence>
<dbReference type="OrthoDB" id="7868657at2"/>
<evidence type="ECO:0000313" key="2">
    <source>
        <dbReference type="EMBL" id="SMX50097.1"/>
    </source>
</evidence>
<dbReference type="RefSeq" id="WP_094023325.1">
    <property type="nucleotide sequence ID" value="NZ_FXYF01000019.1"/>
</dbReference>
<protein>
    <submittedName>
        <fullName evidence="2">Uncharacterized protein</fullName>
    </submittedName>
</protein>
<dbReference type="Proteomes" id="UP000207598">
    <property type="component" value="Unassembled WGS sequence"/>
</dbReference>
<feature type="transmembrane region" description="Helical" evidence="1">
    <location>
        <begin position="32"/>
        <end position="54"/>
    </location>
</feature>
<feature type="transmembrane region" description="Helical" evidence="1">
    <location>
        <begin position="7"/>
        <end position="26"/>
    </location>
</feature>
<proteinExistence type="predicted"/>
<dbReference type="AlphaFoldDB" id="A0A238L532"/>
<keyword evidence="1" id="KW-0812">Transmembrane</keyword>
<sequence length="59" mass="6261">MDRKAVIAATLRGLFCMGFSGLVGWLTTALSMGARVLVSFVSAFCGSLFARFVLKGDGR</sequence>
<organism evidence="2 3">
    <name type="scientific">Maliponia aquimaris</name>
    <dbReference type="NCBI Taxonomy" id="1673631"/>
    <lineage>
        <taxon>Bacteria</taxon>
        <taxon>Pseudomonadati</taxon>
        <taxon>Pseudomonadota</taxon>
        <taxon>Alphaproteobacteria</taxon>
        <taxon>Rhodobacterales</taxon>
        <taxon>Paracoccaceae</taxon>
        <taxon>Maliponia</taxon>
    </lineage>
</organism>
<evidence type="ECO:0000313" key="3">
    <source>
        <dbReference type="Proteomes" id="UP000207598"/>
    </source>
</evidence>
<keyword evidence="3" id="KW-1185">Reference proteome</keyword>
<keyword evidence="1" id="KW-0472">Membrane</keyword>
<accession>A0A238L532</accession>
<name>A0A238L532_9RHOB</name>
<keyword evidence="1" id="KW-1133">Transmembrane helix</keyword>
<reference evidence="2 3" key="1">
    <citation type="submission" date="2017-05" db="EMBL/GenBank/DDBJ databases">
        <authorList>
            <person name="Song R."/>
            <person name="Chenine A.L."/>
            <person name="Ruprecht R.M."/>
        </authorList>
    </citation>
    <scope>NUCLEOTIDE SEQUENCE [LARGE SCALE GENOMIC DNA]</scope>
    <source>
        <strain evidence="2 3">CECT 8898</strain>
    </source>
</reference>